<proteinExistence type="predicted"/>
<comment type="caution">
    <text evidence="2">The sequence shown here is derived from an EMBL/GenBank/DDBJ whole genome shotgun (WGS) entry which is preliminary data.</text>
</comment>
<organism evidence="2 3">
    <name type="scientific">Yinghuangia aomiensis</name>
    <dbReference type="NCBI Taxonomy" id="676205"/>
    <lineage>
        <taxon>Bacteria</taxon>
        <taxon>Bacillati</taxon>
        <taxon>Actinomycetota</taxon>
        <taxon>Actinomycetes</taxon>
        <taxon>Kitasatosporales</taxon>
        <taxon>Streptomycetaceae</taxon>
        <taxon>Yinghuangia</taxon>
    </lineage>
</organism>
<dbReference type="EMBL" id="BAABHS010000004">
    <property type="protein sequence ID" value="GAA4953943.1"/>
    <property type="molecule type" value="Genomic_DNA"/>
</dbReference>
<feature type="chain" id="PRO_5045275068" evidence="1">
    <location>
        <begin position="23"/>
        <end position="181"/>
    </location>
</feature>
<keyword evidence="1" id="KW-0732">Signal</keyword>
<feature type="signal peptide" evidence="1">
    <location>
        <begin position="1"/>
        <end position="22"/>
    </location>
</feature>
<evidence type="ECO:0000256" key="1">
    <source>
        <dbReference type="SAM" id="SignalP"/>
    </source>
</evidence>
<keyword evidence="3" id="KW-1185">Reference proteome</keyword>
<protein>
    <submittedName>
        <fullName evidence="2">Uncharacterized protein</fullName>
    </submittedName>
</protein>
<dbReference type="Proteomes" id="UP001500466">
    <property type="component" value="Unassembled WGS sequence"/>
</dbReference>
<reference evidence="3" key="1">
    <citation type="journal article" date="2019" name="Int. J. Syst. Evol. Microbiol.">
        <title>The Global Catalogue of Microorganisms (GCM) 10K type strain sequencing project: providing services to taxonomists for standard genome sequencing and annotation.</title>
        <authorList>
            <consortium name="The Broad Institute Genomics Platform"/>
            <consortium name="The Broad Institute Genome Sequencing Center for Infectious Disease"/>
            <person name="Wu L."/>
            <person name="Ma J."/>
        </authorList>
    </citation>
    <scope>NUCLEOTIDE SEQUENCE [LARGE SCALE GENOMIC DNA]</scope>
    <source>
        <strain evidence="3">JCM 17986</strain>
    </source>
</reference>
<accession>A0ABP9GV23</accession>
<gene>
    <name evidence="2" type="ORF">GCM10023205_14350</name>
</gene>
<evidence type="ECO:0000313" key="2">
    <source>
        <dbReference type="EMBL" id="GAA4953943.1"/>
    </source>
</evidence>
<dbReference type="RefSeq" id="WP_345674444.1">
    <property type="nucleotide sequence ID" value="NZ_BAABHS010000004.1"/>
</dbReference>
<name>A0ABP9GV23_9ACTN</name>
<evidence type="ECO:0000313" key="3">
    <source>
        <dbReference type="Proteomes" id="UP001500466"/>
    </source>
</evidence>
<sequence>MGLRKTTAITAALGLLAGAGAAAGTAAALWPGTAKDSVPYVYEGDKVVDSAPVKSAFLEVRVTAYHCGLAYITGTHAEYYAHGQLCRVGVRLDNQQLVTANIDSRIQKIVLADGTELIPDDIPMQIKRQEQVQQMGARNIVVLSYWFDIPADAVPVAVRIRATPEAPPAEIRLPKATWDRQ</sequence>